<feature type="chain" id="PRO_5035156806" evidence="5">
    <location>
        <begin position="18"/>
        <end position="287"/>
    </location>
</feature>
<name>A0A8J5JDF0_HOMAM</name>
<dbReference type="EMBL" id="JAHLQT010039184">
    <property type="protein sequence ID" value="KAG7156357.1"/>
    <property type="molecule type" value="Genomic_DNA"/>
</dbReference>
<dbReference type="AlphaFoldDB" id="A0A8J5JDF0"/>
<evidence type="ECO:0000313" key="7">
    <source>
        <dbReference type="EMBL" id="KAG7156357.1"/>
    </source>
</evidence>
<keyword evidence="8" id="KW-1185">Reference proteome</keyword>
<feature type="compositionally biased region" description="Low complexity" evidence="4">
    <location>
        <begin position="32"/>
        <end position="46"/>
    </location>
</feature>
<dbReference type="InterPro" id="IPR032104">
    <property type="entry name" value="Spaetzle"/>
</dbReference>
<evidence type="ECO:0000256" key="1">
    <source>
        <dbReference type="ARBA" id="ARBA00022729"/>
    </source>
</evidence>
<feature type="region of interest" description="Disordered" evidence="4">
    <location>
        <begin position="23"/>
        <end position="118"/>
    </location>
</feature>
<dbReference type="PANTHER" id="PTHR23199">
    <property type="entry name" value="NEUROTROPHIN 1-RELATED"/>
    <property type="match status" value="1"/>
</dbReference>
<dbReference type="PANTHER" id="PTHR23199:SF12">
    <property type="entry name" value="NEUROTROPHIN 1-RELATED"/>
    <property type="match status" value="1"/>
</dbReference>
<evidence type="ECO:0000256" key="3">
    <source>
        <dbReference type="ARBA" id="ARBA00023180"/>
    </source>
</evidence>
<evidence type="ECO:0000259" key="6">
    <source>
        <dbReference type="Pfam" id="PF16077"/>
    </source>
</evidence>
<dbReference type="Gene3D" id="2.10.90.10">
    <property type="entry name" value="Cystine-knot cytokines"/>
    <property type="match status" value="1"/>
</dbReference>
<feature type="signal peptide" evidence="5">
    <location>
        <begin position="1"/>
        <end position="17"/>
    </location>
</feature>
<evidence type="ECO:0000256" key="2">
    <source>
        <dbReference type="ARBA" id="ARBA00023157"/>
    </source>
</evidence>
<dbReference type="GO" id="GO:0008083">
    <property type="term" value="F:growth factor activity"/>
    <property type="evidence" value="ECO:0007669"/>
    <property type="project" value="TreeGrafter"/>
</dbReference>
<feature type="domain" description="Spaetzle" evidence="6">
    <location>
        <begin position="182"/>
        <end position="279"/>
    </location>
</feature>
<dbReference type="GO" id="GO:0045087">
    <property type="term" value="P:innate immune response"/>
    <property type="evidence" value="ECO:0007669"/>
    <property type="project" value="TreeGrafter"/>
</dbReference>
<keyword evidence="1 5" id="KW-0732">Signal</keyword>
<evidence type="ECO:0000313" key="8">
    <source>
        <dbReference type="Proteomes" id="UP000747542"/>
    </source>
</evidence>
<dbReference type="InterPro" id="IPR052444">
    <property type="entry name" value="Spz/Toll_ligand-like"/>
</dbReference>
<accession>A0A8J5JDF0</accession>
<keyword evidence="3" id="KW-0325">Glycoprotein</keyword>
<dbReference type="GO" id="GO:0021556">
    <property type="term" value="P:central nervous system formation"/>
    <property type="evidence" value="ECO:0007669"/>
    <property type="project" value="TreeGrafter"/>
</dbReference>
<dbReference type="GO" id="GO:0005615">
    <property type="term" value="C:extracellular space"/>
    <property type="evidence" value="ECO:0007669"/>
    <property type="project" value="UniProtKB-ARBA"/>
</dbReference>
<proteinExistence type="predicted"/>
<evidence type="ECO:0000256" key="4">
    <source>
        <dbReference type="SAM" id="MobiDB-lite"/>
    </source>
</evidence>
<feature type="compositionally biased region" description="Pro residues" evidence="4">
    <location>
        <begin position="62"/>
        <end position="77"/>
    </location>
</feature>
<organism evidence="7 8">
    <name type="scientific">Homarus americanus</name>
    <name type="common">American lobster</name>
    <dbReference type="NCBI Taxonomy" id="6706"/>
    <lineage>
        <taxon>Eukaryota</taxon>
        <taxon>Metazoa</taxon>
        <taxon>Ecdysozoa</taxon>
        <taxon>Arthropoda</taxon>
        <taxon>Crustacea</taxon>
        <taxon>Multicrustacea</taxon>
        <taxon>Malacostraca</taxon>
        <taxon>Eumalacostraca</taxon>
        <taxon>Eucarida</taxon>
        <taxon>Decapoda</taxon>
        <taxon>Pleocyemata</taxon>
        <taxon>Astacidea</taxon>
        <taxon>Nephropoidea</taxon>
        <taxon>Nephropidae</taxon>
        <taxon>Homarus</taxon>
    </lineage>
</organism>
<dbReference type="FunFam" id="2.10.90.10:FF:000035">
    <property type="entry name" value="Spz1"/>
    <property type="match status" value="1"/>
</dbReference>
<feature type="compositionally biased region" description="Pro residues" evidence="4">
    <location>
        <begin position="87"/>
        <end position="107"/>
    </location>
</feature>
<dbReference type="GO" id="GO:0005121">
    <property type="term" value="F:Toll binding"/>
    <property type="evidence" value="ECO:0007669"/>
    <property type="project" value="TreeGrafter"/>
</dbReference>
<sequence length="287" mass="32127">MSLRFVVSLAVVAIVFADQSSHVSISHGGGTPAVSHSSSVPHRAAPSPAPPHGHRPSYTPRPTYPPRPSYTPRPTYPTRPTYTPRPTYAPRPTYTPRPSYHPQPSYHPTPAYGQQPSYDAEPACAAASSKPWCLEDNEYPTYEIEKAAGDHSDKLLTLYADVADLDTKLSLERPNNLYEETYLCPSETAYVRPLRAKNTDGKWRIIVNNIKVHYQTLTQTTRIEECLTSGDACPLVPVCYESKCLQKSIYHRFLVYDPYDQYFPFAIETFKLPASCACLLGAYTIDH</sequence>
<reference evidence="7" key="1">
    <citation type="journal article" date="2021" name="Sci. Adv.">
        <title>The American lobster genome reveals insights on longevity, neural, and immune adaptations.</title>
        <authorList>
            <person name="Polinski J.M."/>
            <person name="Zimin A.V."/>
            <person name="Clark K.F."/>
            <person name="Kohn A.B."/>
            <person name="Sadowski N."/>
            <person name="Timp W."/>
            <person name="Ptitsyn A."/>
            <person name="Khanna P."/>
            <person name="Romanova D.Y."/>
            <person name="Williams P."/>
            <person name="Greenwood S.J."/>
            <person name="Moroz L.L."/>
            <person name="Walt D.R."/>
            <person name="Bodnar A.G."/>
        </authorList>
    </citation>
    <scope>NUCLEOTIDE SEQUENCE</scope>
    <source>
        <strain evidence="7">GMGI-L3</strain>
    </source>
</reference>
<comment type="caution">
    <text evidence="7">The sequence shown here is derived from an EMBL/GenBank/DDBJ whole genome shotgun (WGS) entry which is preliminary data.</text>
</comment>
<evidence type="ECO:0000256" key="5">
    <source>
        <dbReference type="SAM" id="SignalP"/>
    </source>
</evidence>
<dbReference type="SUPFAM" id="SSF57501">
    <property type="entry name" value="Cystine-knot cytokines"/>
    <property type="match status" value="1"/>
</dbReference>
<protein>
    <submittedName>
        <fullName evidence="7">Neurotrophin 1-like 10</fullName>
    </submittedName>
</protein>
<dbReference type="Pfam" id="PF16077">
    <property type="entry name" value="Spaetzle"/>
    <property type="match status" value="1"/>
</dbReference>
<keyword evidence="2" id="KW-1015">Disulfide bond</keyword>
<gene>
    <name evidence="7" type="primary">NT1-L10</name>
    <name evidence="7" type="ORF">Hamer_G006094</name>
</gene>
<dbReference type="InterPro" id="IPR029034">
    <property type="entry name" value="Cystine-knot_cytokine"/>
</dbReference>
<dbReference type="Proteomes" id="UP000747542">
    <property type="component" value="Unassembled WGS sequence"/>
</dbReference>